<dbReference type="Proteomes" id="UP000557509">
    <property type="component" value="Unassembled WGS sequence"/>
</dbReference>
<gene>
    <name evidence="2" type="ORF">TGRH88_077870</name>
</gene>
<comment type="caution">
    <text evidence="2">The sequence shown here is derived from an EMBL/GenBank/DDBJ whole genome shotgun (WGS) entry which is preliminary data.</text>
</comment>
<accession>A0A7J6K3B8</accession>
<dbReference type="VEuPathDB" id="ToxoDB:TGME49_274160"/>
<feature type="compositionally biased region" description="Basic and acidic residues" evidence="1">
    <location>
        <begin position="79"/>
        <end position="91"/>
    </location>
</feature>
<organism evidence="2 3">
    <name type="scientific">Toxoplasma gondii</name>
    <dbReference type="NCBI Taxonomy" id="5811"/>
    <lineage>
        <taxon>Eukaryota</taxon>
        <taxon>Sar</taxon>
        <taxon>Alveolata</taxon>
        <taxon>Apicomplexa</taxon>
        <taxon>Conoidasida</taxon>
        <taxon>Coccidia</taxon>
        <taxon>Eucoccidiorida</taxon>
        <taxon>Eimeriorina</taxon>
        <taxon>Sarcocystidae</taxon>
        <taxon>Toxoplasma</taxon>
    </lineage>
</organism>
<dbReference type="AlphaFoldDB" id="A0A7J6K3B8"/>
<evidence type="ECO:0000256" key="1">
    <source>
        <dbReference type="SAM" id="MobiDB-lite"/>
    </source>
</evidence>
<feature type="compositionally biased region" description="Basic and acidic residues" evidence="1">
    <location>
        <begin position="52"/>
        <end position="67"/>
    </location>
</feature>
<reference evidence="2 3" key="1">
    <citation type="submission" date="2020-03" db="EMBL/GenBank/DDBJ databases">
        <title>Genome sequence of Toxoplasma gondii RH-88 strain.</title>
        <authorList>
            <person name="Lorenzi H.A."/>
            <person name="Venepally P."/>
            <person name="Rozenberg A."/>
            <person name="Sibley D."/>
        </authorList>
    </citation>
    <scope>NUCLEOTIDE SEQUENCE [LARGE SCALE GENOMIC DNA]</scope>
    <source>
        <strain evidence="2 3">RH-88</strain>
    </source>
</reference>
<evidence type="ECO:0000313" key="2">
    <source>
        <dbReference type="EMBL" id="KAF4641975.1"/>
    </source>
</evidence>
<feature type="region of interest" description="Disordered" evidence="1">
    <location>
        <begin position="49"/>
        <end position="91"/>
    </location>
</feature>
<evidence type="ECO:0000313" key="3">
    <source>
        <dbReference type="Proteomes" id="UP000557509"/>
    </source>
</evidence>
<proteinExistence type="predicted"/>
<feature type="region of interest" description="Disordered" evidence="1">
    <location>
        <begin position="214"/>
        <end position="253"/>
    </location>
</feature>
<sequence>MGSVACRVRLRASTSAPLKEFESPKEESASGKTLTCLLTVLLQIDQNGDVSGRGERCSQVDGERREDDAEAEMQSAQRAAEKRIREKEREADDLRKQLDKAAEDMRFLQSVSLPINEARKLTYKALRKGRALECLGELFCRNSVTNRMLREGFTAIVENAFGLGHLAFRAEHGVGPSSRTAVESQLRLLRQEQLLLLAENDRLTSQLSEVQGSLASQRREAANQPEEEAEIEKAEASAGGGDTDTEEKKQSAKSRKKAIKAAFELVAGLLRTARVRLLAVAMQRLACYAIHETGVMLLDVARTKATNNWNQVNFILGAKLILIFLRAFMRRRERLGFYRLWENAIKDKKVNREPEKTPMWRNSDPAADLALPSPGESLSPHLLGLSLAGSAGPLGGLPPFVYQPHYYCRLPSTQTRRSGNVFYPAPPAPTGQAELKRQALCHNTDVCDPIYRPAPELSASPQVNRGFNSVGPSGFLPGLAFSRETKQRRRELQGALLKRSAFPDEEPMSATQMNDMYIDMLLEEVDKRQ</sequence>
<keyword evidence="3" id="KW-1185">Reference proteome</keyword>
<dbReference type="EMBL" id="JAAUHK010000194">
    <property type="protein sequence ID" value="KAF4641975.1"/>
    <property type="molecule type" value="Genomic_DNA"/>
</dbReference>
<name>A0A7J6K3B8_TOXGO</name>
<protein>
    <submittedName>
        <fullName evidence="2">Uncharacterized protein</fullName>
    </submittedName>
</protein>